<dbReference type="SUPFAM" id="SSF48208">
    <property type="entry name" value="Six-hairpin glycosidases"/>
    <property type="match status" value="1"/>
</dbReference>
<dbReference type="HOGENOM" id="CLU_038720_0_0_1"/>
<feature type="signal peptide" evidence="2">
    <location>
        <begin position="1"/>
        <end position="16"/>
    </location>
</feature>
<evidence type="ECO:0000256" key="1">
    <source>
        <dbReference type="ARBA" id="ARBA00022801"/>
    </source>
</evidence>
<sequence>MLFALTLFWLLANCQSQRLECPPNTTGLAFKMLESNIGRDQGLQAGSGALGMIELGIFQQALRNSIARSDDEAQRQRWSKLLDMSTSSAIENLANATRDIEFPLDRLSVGTSMILQYQEFKNESYVPAIGALQTSVLNQPRNANGGLWYYNNVNNISAYHNLSYLDGMFSYAPFAVLSQATNQTSDAELLSASGALDQFLILHNITKRDDGLLVHGYDASKNHAWADPGTGASPVVWGRALAWYTLGLVNSLEFLLHQSSSSAVSKHLRKLFKDIIRAQLIASDRSLQIEGSYGVWQVVDHPGASFNGTKNFIEASATVMTAYSLLRGARLGLLDDLELKLRAQITGVGMFQTARQNFLIENRNGTLSYNGTSVVCTLSGNVDYSYYVTRPTALNALIGTSAFILASLEVEKLCSHGLSYY</sequence>
<dbReference type="PANTHER" id="PTHR33886">
    <property type="entry name" value="UNSATURATED RHAMNOGALACTURONAN HYDROLASE (EUROFUNG)"/>
    <property type="match status" value="1"/>
</dbReference>
<proteinExistence type="predicted"/>
<dbReference type="Gene3D" id="1.50.10.10">
    <property type="match status" value="1"/>
</dbReference>
<dbReference type="GO" id="GO:0016787">
    <property type="term" value="F:hydrolase activity"/>
    <property type="evidence" value="ECO:0007669"/>
    <property type="project" value="UniProtKB-KW"/>
</dbReference>
<dbReference type="eggNOG" id="ENOG502RXA5">
    <property type="taxonomic scope" value="Eukaryota"/>
</dbReference>
<dbReference type="GeneID" id="19339415"/>
<evidence type="ECO:0000256" key="2">
    <source>
        <dbReference type="SAM" id="SignalP"/>
    </source>
</evidence>
<dbReference type="PANTHER" id="PTHR33886:SF11">
    <property type="entry name" value="WALL GLYCOSYL HYDROLASE YTER, PUTATIVE (AFU_ORTHOLOGUE AFUA_2G14630)-RELATED"/>
    <property type="match status" value="1"/>
</dbReference>
<dbReference type="InterPro" id="IPR052043">
    <property type="entry name" value="PolySaccharide_Degr_Enz"/>
</dbReference>
<reference evidence="3 4" key="1">
    <citation type="journal article" date="2012" name="PLoS Pathog.">
        <title>Diverse lifestyles and strategies of plant pathogenesis encoded in the genomes of eighteen Dothideomycetes fungi.</title>
        <authorList>
            <person name="Ohm R.A."/>
            <person name="Feau N."/>
            <person name="Henrissat B."/>
            <person name="Schoch C.L."/>
            <person name="Horwitz B.A."/>
            <person name="Barry K.W."/>
            <person name="Condon B.J."/>
            <person name="Copeland A.C."/>
            <person name="Dhillon B."/>
            <person name="Glaser F."/>
            <person name="Hesse C.N."/>
            <person name="Kosti I."/>
            <person name="LaButti K."/>
            <person name="Lindquist E.A."/>
            <person name="Lucas S."/>
            <person name="Salamov A.A."/>
            <person name="Bradshaw R.E."/>
            <person name="Ciuffetti L."/>
            <person name="Hamelin R.C."/>
            <person name="Kema G.H.J."/>
            <person name="Lawrence C."/>
            <person name="Scott J.A."/>
            <person name="Spatafora J.W."/>
            <person name="Turgeon B.G."/>
            <person name="de Wit P.J.G.M."/>
            <person name="Zhong S."/>
            <person name="Goodwin S.B."/>
            <person name="Grigoriev I.V."/>
        </authorList>
    </citation>
    <scope>NUCLEOTIDE SEQUENCE [LARGE SCALE GENOMIC DNA]</scope>
    <source>
        <strain evidence="3 4">CIRAD86</strain>
    </source>
</reference>
<dbReference type="InterPro" id="IPR012341">
    <property type="entry name" value="6hp_glycosidase-like_sf"/>
</dbReference>
<dbReference type="InterPro" id="IPR010905">
    <property type="entry name" value="Glyco_hydro_88"/>
</dbReference>
<dbReference type="GO" id="GO:0005975">
    <property type="term" value="P:carbohydrate metabolic process"/>
    <property type="evidence" value="ECO:0007669"/>
    <property type="project" value="InterPro"/>
</dbReference>
<feature type="chain" id="PRO_5004031770" evidence="2">
    <location>
        <begin position="17"/>
        <end position="421"/>
    </location>
</feature>
<dbReference type="AlphaFoldDB" id="M3B6E5"/>
<keyword evidence="2" id="KW-0732">Signal</keyword>
<dbReference type="EMBL" id="KB446557">
    <property type="protein sequence ID" value="EME84937.1"/>
    <property type="molecule type" value="Genomic_DNA"/>
</dbReference>
<dbReference type="KEGG" id="pfj:MYCFIDRAFT_41491"/>
<evidence type="ECO:0000313" key="3">
    <source>
        <dbReference type="EMBL" id="EME84937.1"/>
    </source>
</evidence>
<evidence type="ECO:0000313" key="4">
    <source>
        <dbReference type="Proteomes" id="UP000016932"/>
    </source>
</evidence>
<dbReference type="OrthoDB" id="540611at2759"/>
<keyword evidence="4" id="KW-1185">Reference proteome</keyword>
<name>M3B6E5_PSEFD</name>
<organism evidence="3 4">
    <name type="scientific">Pseudocercospora fijiensis (strain CIRAD86)</name>
    <name type="common">Black leaf streak disease fungus</name>
    <name type="synonym">Mycosphaerella fijiensis</name>
    <dbReference type="NCBI Taxonomy" id="383855"/>
    <lineage>
        <taxon>Eukaryota</taxon>
        <taxon>Fungi</taxon>
        <taxon>Dikarya</taxon>
        <taxon>Ascomycota</taxon>
        <taxon>Pezizomycotina</taxon>
        <taxon>Dothideomycetes</taxon>
        <taxon>Dothideomycetidae</taxon>
        <taxon>Mycosphaerellales</taxon>
        <taxon>Mycosphaerellaceae</taxon>
        <taxon>Pseudocercospora</taxon>
    </lineage>
</organism>
<gene>
    <name evidence="3" type="ORF">MYCFIDRAFT_41491</name>
</gene>
<accession>M3B6E5</accession>
<dbReference type="Proteomes" id="UP000016932">
    <property type="component" value="Unassembled WGS sequence"/>
</dbReference>
<dbReference type="InterPro" id="IPR008928">
    <property type="entry name" value="6-hairpin_glycosidase_sf"/>
</dbReference>
<dbReference type="Pfam" id="PF07470">
    <property type="entry name" value="Glyco_hydro_88"/>
    <property type="match status" value="1"/>
</dbReference>
<keyword evidence="1 3" id="KW-0378">Hydrolase</keyword>
<dbReference type="VEuPathDB" id="FungiDB:MYCFIDRAFT_41491"/>
<protein>
    <submittedName>
        <fullName evidence="3">Glycoside hydrolase family 105 protein</fullName>
    </submittedName>
</protein>
<dbReference type="RefSeq" id="XP_007924207.1">
    <property type="nucleotide sequence ID" value="XM_007926016.1"/>
</dbReference>